<feature type="compositionally biased region" description="Polar residues" evidence="1">
    <location>
        <begin position="102"/>
        <end position="126"/>
    </location>
</feature>
<reference evidence="2" key="1">
    <citation type="journal article" date="2020" name="Stud. Mycol.">
        <title>101 Dothideomycetes genomes: a test case for predicting lifestyles and emergence of pathogens.</title>
        <authorList>
            <person name="Haridas S."/>
            <person name="Albert R."/>
            <person name="Binder M."/>
            <person name="Bloem J."/>
            <person name="Labutti K."/>
            <person name="Salamov A."/>
            <person name="Andreopoulos B."/>
            <person name="Baker S."/>
            <person name="Barry K."/>
            <person name="Bills G."/>
            <person name="Bluhm B."/>
            <person name="Cannon C."/>
            <person name="Castanera R."/>
            <person name="Culley D."/>
            <person name="Daum C."/>
            <person name="Ezra D."/>
            <person name="Gonzalez J."/>
            <person name="Henrissat B."/>
            <person name="Kuo A."/>
            <person name="Liang C."/>
            <person name="Lipzen A."/>
            <person name="Lutzoni F."/>
            <person name="Magnuson J."/>
            <person name="Mondo S."/>
            <person name="Nolan M."/>
            <person name="Ohm R."/>
            <person name="Pangilinan J."/>
            <person name="Park H.-J."/>
            <person name="Ramirez L."/>
            <person name="Alfaro M."/>
            <person name="Sun H."/>
            <person name="Tritt A."/>
            <person name="Yoshinaga Y."/>
            <person name="Zwiers L.-H."/>
            <person name="Turgeon B."/>
            <person name="Goodwin S."/>
            <person name="Spatafora J."/>
            <person name="Crous P."/>
            <person name="Grigoriev I."/>
        </authorList>
    </citation>
    <scope>NUCLEOTIDE SEQUENCE</scope>
    <source>
        <strain evidence="2">CBS 627.86</strain>
    </source>
</reference>
<evidence type="ECO:0000256" key="1">
    <source>
        <dbReference type="SAM" id="MobiDB-lite"/>
    </source>
</evidence>
<proteinExistence type="predicted"/>
<feature type="region of interest" description="Disordered" evidence="1">
    <location>
        <begin position="32"/>
        <end position="127"/>
    </location>
</feature>
<dbReference type="EMBL" id="ML977324">
    <property type="protein sequence ID" value="KAF2114773.1"/>
    <property type="molecule type" value="Genomic_DNA"/>
</dbReference>
<feature type="compositionally biased region" description="Polar residues" evidence="1">
    <location>
        <begin position="32"/>
        <end position="41"/>
    </location>
</feature>
<protein>
    <submittedName>
        <fullName evidence="2">Uncharacterized protein</fullName>
    </submittedName>
</protein>
<gene>
    <name evidence="2" type="ORF">BDV96DRAFT_646648</name>
</gene>
<keyword evidence="3" id="KW-1185">Reference proteome</keyword>
<name>A0A6A5Z6U1_9PLEO</name>
<feature type="compositionally biased region" description="Polar residues" evidence="1">
    <location>
        <begin position="72"/>
        <end position="81"/>
    </location>
</feature>
<dbReference type="OrthoDB" id="3932796at2759"/>
<accession>A0A6A5Z6U1</accession>
<evidence type="ECO:0000313" key="3">
    <source>
        <dbReference type="Proteomes" id="UP000799770"/>
    </source>
</evidence>
<dbReference type="AlphaFoldDB" id="A0A6A5Z6U1"/>
<feature type="compositionally biased region" description="Basic and acidic residues" evidence="1">
    <location>
        <begin position="42"/>
        <end position="57"/>
    </location>
</feature>
<evidence type="ECO:0000313" key="2">
    <source>
        <dbReference type="EMBL" id="KAF2114773.1"/>
    </source>
</evidence>
<dbReference type="Proteomes" id="UP000799770">
    <property type="component" value="Unassembled WGS sequence"/>
</dbReference>
<sequence>MTSTEDARLAETEVFAPDKIAGWLETLALDETTVQSPITSRRAQDEEQSRSWRERPATPRQQEAYGEELSPAETSFSSVFSSPDGRDEGYNSTSPCLRRPQYASSETSATTIDQEPTDDNSVTAKDTSIPVGLTHRLDAISLISVEPPTECDEIDDSPPVSTDFDTPGQLPDYGEPRVVFITSCLQSGHGHLCLLHRRKVYEELVPGDSVGNQTPALLRLHQSWMEAEDRQNWVLPDLQTSRRGDYNTYGKHHVSRMHPGEGLGRQTFRTLELA</sequence>
<organism evidence="2 3">
    <name type="scientific">Lophiotrema nucula</name>
    <dbReference type="NCBI Taxonomy" id="690887"/>
    <lineage>
        <taxon>Eukaryota</taxon>
        <taxon>Fungi</taxon>
        <taxon>Dikarya</taxon>
        <taxon>Ascomycota</taxon>
        <taxon>Pezizomycotina</taxon>
        <taxon>Dothideomycetes</taxon>
        <taxon>Pleosporomycetidae</taxon>
        <taxon>Pleosporales</taxon>
        <taxon>Lophiotremataceae</taxon>
        <taxon>Lophiotrema</taxon>
    </lineage>
</organism>